<evidence type="ECO:0000313" key="3">
    <source>
        <dbReference type="EMBL" id="SGZ08571.1"/>
    </source>
</evidence>
<feature type="compositionally biased region" description="Basic and acidic residues" evidence="2">
    <location>
        <begin position="798"/>
        <end position="809"/>
    </location>
</feature>
<dbReference type="Proteomes" id="UP000249464">
    <property type="component" value="Unassembled WGS sequence"/>
</dbReference>
<accession>A0A2X0NAV1</accession>
<proteinExistence type="predicted"/>
<evidence type="ECO:0000256" key="2">
    <source>
        <dbReference type="SAM" id="MobiDB-lite"/>
    </source>
</evidence>
<feature type="coiled-coil region" evidence="1">
    <location>
        <begin position="299"/>
        <end position="326"/>
    </location>
</feature>
<sequence length="1017" mass="106790">METTTPPWNAVIAAIAPLPPAPAAPSSLGMAAGASPSGSGSVLDETTQTTTGTSFDDRAALAPTATTAVENGSIRNDLPTLNIVSERSGLPEEQQFHRVITTTHKPHEEPIPSTSATPHEILISPSLVAPRSTSTPEPPSTTFNNSSSTSSTPPPPAISVLRSNPIRRSSPLKQELLYEDGNISEASFIIEEEEISVPVVAPITLTCTAAAAEVATTPARVTMLKEQIVSKDSSGYLESPCGETSADTSSLFPFHPLYTNHTINQSPNSNDNDDLSLIMNERGSFLLPSDDSLAPTPIKKKKRGELSEIMEDEEEEEEQSANLSQLLKGLREGSPLSIRLGSELGVSTRTLRAQQVGQTRTPSRLGTVEVLASTTKESITASPTPATPTQADESMMDRSKIDDVEELFEKLAERGKGSGSEHGVEDESMLSLFGGRDESIEQGEGMVGSVAKEPTPIPLSQARVQETPADHSITTLEYVQGAWSQLLTAPLASSPVEQEKRVEDESMLSFEMMRDETIGVIEGQLVKSPLAPALESSMSKVGTAAFMASPLGTPEGMRTVRPSSPVARESTPTSKTAAEVPLTTTMAKTVPTPSRGLERLRNKMIALRLEALQTQNQAVIPLGNPTPSTATEPEPDVLPTPSTPVRRPRLSSTILQTPIGSSAAALRLEKYRAMNTPKTVGRDEVVAIKLPTAKEGKGKDEVGASAPRTPSTTMLITPMKTISTLDASAKRHKRSETIQLTSSAGKSLFSPAVGSRTVAGPERGAGTSPLVRMAVAGDRRRSLIATSTAVPSPVKMRSLREGAAEEARPVRSSTTSTATTGRVGTRAGRTGWTTSTTATRPIPSVRSSTYSTTPSRVSLLTGGRPTPRIPTTTTTTTTLLPNFNDQNVAPARSITRPLTTSTTSSSLLPLRSSALLKTRPTFQPRVLKPLVSSRKSSSTTSTSVGDKIATGTRPRFGLGPLPARSTTIGTAPPGAGGGIGVGVGVGARTTTAVTSTRKTLAPVAGARGAVGSRGALG</sequence>
<name>A0A2X0NAV1_9BASI</name>
<feature type="compositionally biased region" description="Polar residues" evidence="2">
    <location>
        <begin position="845"/>
        <end position="858"/>
    </location>
</feature>
<feature type="compositionally biased region" description="Low complexity" evidence="2">
    <location>
        <begin position="932"/>
        <end position="943"/>
    </location>
</feature>
<feature type="compositionally biased region" description="Low complexity" evidence="2">
    <location>
        <begin position="380"/>
        <end position="391"/>
    </location>
</feature>
<feature type="region of interest" description="Disordered" evidence="2">
    <location>
        <begin position="549"/>
        <end position="576"/>
    </location>
</feature>
<dbReference type="AlphaFoldDB" id="A0A2X0NAV1"/>
<feature type="region of interest" description="Disordered" evidence="2">
    <location>
        <begin position="791"/>
        <end position="873"/>
    </location>
</feature>
<feature type="compositionally biased region" description="Low complexity" evidence="2">
    <location>
        <begin position="130"/>
        <end position="151"/>
    </location>
</feature>
<feature type="region of interest" description="Disordered" evidence="2">
    <location>
        <begin position="129"/>
        <end position="165"/>
    </location>
</feature>
<keyword evidence="1" id="KW-0175">Coiled coil</keyword>
<feature type="compositionally biased region" description="Low complexity" evidence="2">
    <location>
        <begin position="861"/>
        <end position="873"/>
    </location>
</feature>
<feature type="region of interest" description="Disordered" evidence="2">
    <location>
        <begin position="930"/>
        <end position="961"/>
    </location>
</feature>
<dbReference type="EMBL" id="FQNC01000069">
    <property type="protein sequence ID" value="SGZ08571.1"/>
    <property type="molecule type" value="Genomic_DNA"/>
</dbReference>
<keyword evidence="4" id="KW-1185">Reference proteome</keyword>
<protein>
    <submittedName>
        <fullName evidence="3">BQ5605_C030g10803 protein</fullName>
    </submittedName>
</protein>
<reference evidence="3 4" key="1">
    <citation type="submission" date="2016-11" db="EMBL/GenBank/DDBJ databases">
        <authorList>
            <person name="Jaros S."/>
            <person name="Januszkiewicz K."/>
            <person name="Wedrychowicz H."/>
        </authorList>
    </citation>
    <scope>NUCLEOTIDE SEQUENCE [LARGE SCALE GENOMIC DNA]</scope>
</reference>
<feature type="region of interest" description="Disordered" evidence="2">
    <location>
        <begin position="623"/>
        <end position="648"/>
    </location>
</feature>
<feature type="region of interest" description="Disordered" evidence="2">
    <location>
        <begin position="18"/>
        <end position="52"/>
    </location>
</feature>
<organism evidence="3 4">
    <name type="scientific">Microbotryum silenes-dioicae</name>
    <dbReference type="NCBI Taxonomy" id="796604"/>
    <lineage>
        <taxon>Eukaryota</taxon>
        <taxon>Fungi</taxon>
        <taxon>Dikarya</taxon>
        <taxon>Basidiomycota</taxon>
        <taxon>Pucciniomycotina</taxon>
        <taxon>Microbotryomycetes</taxon>
        <taxon>Microbotryales</taxon>
        <taxon>Microbotryaceae</taxon>
        <taxon>Microbotryum</taxon>
    </lineage>
</organism>
<feature type="region of interest" description="Disordered" evidence="2">
    <location>
        <begin position="376"/>
        <end position="397"/>
    </location>
</feature>
<evidence type="ECO:0000256" key="1">
    <source>
        <dbReference type="SAM" id="Coils"/>
    </source>
</evidence>
<feature type="compositionally biased region" description="Low complexity" evidence="2">
    <location>
        <begin position="24"/>
        <end position="52"/>
    </location>
</feature>
<dbReference type="STRING" id="796604.A0A2X0NAV1"/>
<evidence type="ECO:0000313" key="4">
    <source>
        <dbReference type="Proteomes" id="UP000249464"/>
    </source>
</evidence>
<feature type="compositionally biased region" description="Low complexity" evidence="2">
    <location>
        <begin position="810"/>
        <end position="841"/>
    </location>
</feature>
<gene>
    <name evidence="3" type="primary">BQ5605_C030g10803</name>
    <name evidence="3" type="ORF">BQ5605_C030G10803</name>
</gene>